<evidence type="ECO:0000256" key="4">
    <source>
        <dbReference type="ARBA" id="ARBA00022793"/>
    </source>
</evidence>
<evidence type="ECO:0000256" key="1">
    <source>
        <dbReference type="ARBA" id="ARBA00001633"/>
    </source>
</evidence>
<dbReference type="AlphaFoldDB" id="A0A418XIH6"/>
<evidence type="ECO:0000256" key="3">
    <source>
        <dbReference type="ARBA" id="ARBA00022605"/>
    </source>
</evidence>
<comment type="caution">
    <text evidence="10">The sequence shown here is derived from an EMBL/GenBank/DDBJ whole genome shotgun (WGS) entry which is preliminary data.</text>
</comment>
<accession>A0A418XIH6</accession>
<evidence type="ECO:0000256" key="8">
    <source>
        <dbReference type="HAMAP-Rule" id="MF_00134"/>
    </source>
</evidence>
<protein>
    <recommendedName>
        <fullName evidence="8">Indole-3-glycerol phosphate synthase</fullName>
        <shortName evidence="8">IGPS</shortName>
        <ecNumber evidence="8">4.1.1.48</ecNumber>
    </recommendedName>
</protein>
<dbReference type="PROSITE" id="PS00614">
    <property type="entry name" value="IGPS"/>
    <property type="match status" value="1"/>
</dbReference>
<dbReference type="PANTHER" id="PTHR22854:SF2">
    <property type="entry name" value="INDOLE-3-GLYCEROL-PHOSPHATE SYNTHASE"/>
    <property type="match status" value="1"/>
</dbReference>
<comment type="similarity">
    <text evidence="8">Belongs to the TrpC family.</text>
</comment>
<name>A0A418XIH6_9PSED</name>
<comment type="catalytic activity">
    <reaction evidence="1 8">
        <text>1-(2-carboxyphenylamino)-1-deoxy-D-ribulose 5-phosphate + H(+) = (1S,2R)-1-C-(indol-3-yl)glycerol 3-phosphate + CO2 + H2O</text>
        <dbReference type="Rhea" id="RHEA:23476"/>
        <dbReference type="ChEBI" id="CHEBI:15377"/>
        <dbReference type="ChEBI" id="CHEBI:15378"/>
        <dbReference type="ChEBI" id="CHEBI:16526"/>
        <dbReference type="ChEBI" id="CHEBI:58613"/>
        <dbReference type="ChEBI" id="CHEBI:58866"/>
        <dbReference type="EC" id="4.1.1.48"/>
    </reaction>
</comment>
<evidence type="ECO:0000256" key="6">
    <source>
        <dbReference type="ARBA" id="ARBA00023141"/>
    </source>
</evidence>
<dbReference type="CDD" id="cd00331">
    <property type="entry name" value="IGPS"/>
    <property type="match status" value="1"/>
</dbReference>
<evidence type="ECO:0000256" key="2">
    <source>
        <dbReference type="ARBA" id="ARBA00004696"/>
    </source>
</evidence>
<dbReference type="SUPFAM" id="SSF51366">
    <property type="entry name" value="Ribulose-phoshate binding barrel"/>
    <property type="match status" value="1"/>
</dbReference>
<dbReference type="InterPro" id="IPR013798">
    <property type="entry name" value="Indole-3-glycerol_P_synth_dom"/>
</dbReference>
<dbReference type="EMBL" id="QYUR01000002">
    <property type="protein sequence ID" value="RJG12256.1"/>
    <property type="molecule type" value="Genomic_DNA"/>
</dbReference>
<dbReference type="GO" id="GO:0000162">
    <property type="term" value="P:L-tryptophan biosynthetic process"/>
    <property type="evidence" value="ECO:0007669"/>
    <property type="project" value="UniProtKB-UniRule"/>
</dbReference>
<evidence type="ECO:0000313" key="11">
    <source>
        <dbReference type="Proteomes" id="UP000284021"/>
    </source>
</evidence>
<dbReference type="Gene3D" id="3.20.20.70">
    <property type="entry name" value="Aldolase class I"/>
    <property type="match status" value="1"/>
</dbReference>
<keyword evidence="3 8" id="KW-0028">Amino-acid biosynthesis</keyword>
<reference evidence="10 11" key="1">
    <citation type="submission" date="2018-09" db="EMBL/GenBank/DDBJ databases">
        <authorList>
            <person name="Zhu H."/>
        </authorList>
    </citation>
    <scope>NUCLEOTIDE SEQUENCE [LARGE SCALE GENOMIC DNA]</scope>
    <source>
        <strain evidence="10 11">K1S02-6</strain>
    </source>
</reference>
<dbReference type="Pfam" id="PF00218">
    <property type="entry name" value="IGPS"/>
    <property type="match status" value="1"/>
</dbReference>
<dbReference type="GO" id="GO:0004425">
    <property type="term" value="F:indole-3-glycerol-phosphate synthase activity"/>
    <property type="evidence" value="ECO:0007669"/>
    <property type="project" value="UniProtKB-UniRule"/>
</dbReference>
<keyword evidence="7 8" id="KW-0456">Lyase</keyword>
<dbReference type="InterPro" id="IPR045186">
    <property type="entry name" value="Indole-3-glycerol_P_synth"/>
</dbReference>
<sequence length="278" mass="30557">MSVPTVLENILARKVEEVAARRALVSLAELEREARAADAPRGFANALLACARRKEPAVIAEIKKASPSKGVLREHFVPAEIAKSYEAGGATCLSVLTDVDFFQGADRYLQQARAACSLPVIRKDFMIDPYQIVEARALGADCVLLIVSALDDVRMAELAAVAKSFGLDVLVEVHDGDELERALKTLDTPLIGINNRNLHTFEVSLETTLDLLPRIPRERLVVTESGIMNRADVELMEISEVYGFLVGEAFMRADNPGAELQRLFFPERNRVLTSPDVD</sequence>
<keyword evidence="5 8" id="KW-0822">Tryptophan biosynthesis</keyword>
<evidence type="ECO:0000259" key="9">
    <source>
        <dbReference type="Pfam" id="PF00218"/>
    </source>
</evidence>
<keyword evidence="11" id="KW-1185">Reference proteome</keyword>
<evidence type="ECO:0000313" key="10">
    <source>
        <dbReference type="EMBL" id="RJG12256.1"/>
    </source>
</evidence>
<dbReference type="FunFam" id="3.20.20.70:FF:000024">
    <property type="entry name" value="Indole-3-glycerol phosphate synthase"/>
    <property type="match status" value="1"/>
</dbReference>
<dbReference type="InterPro" id="IPR011060">
    <property type="entry name" value="RibuloseP-bd_barrel"/>
</dbReference>
<dbReference type="RefSeq" id="WP_119952585.1">
    <property type="nucleotide sequence ID" value="NZ_QYUR01000002.1"/>
</dbReference>
<comment type="pathway">
    <text evidence="2 8">Amino-acid biosynthesis; L-tryptophan biosynthesis; L-tryptophan from chorismate: step 4/5.</text>
</comment>
<evidence type="ECO:0000256" key="7">
    <source>
        <dbReference type="ARBA" id="ARBA00023239"/>
    </source>
</evidence>
<organism evidence="10 11">
    <name type="scientific">Pseudomonas cavernicola</name>
    <dbReference type="NCBI Taxonomy" id="2320866"/>
    <lineage>
        <taxon>Bacteria</taxon>
        <taxon>Pseudomonadati</taxon>
        <taxon>Pseudomonadota</taxon>
        <taxon>Gammaproteobacteria</taxon>
        <taxon>Pseudomonadales</taxon>
        <taxon>Pseudomonadaceae</taxon>
        <taxon>Pseudomonas</taxon>
    </lineage>
</organism>
<dbReference type="InterPro" id="IPR001468">
    <property type="entry name" value="Indole-3-GlycerolPSynthase_CS"/>
</dbReference>
<dbReference type="OrthoDB" id="9804217at2"/>
<dbReference type="UniPathway" id="UPA00035">
    <property type="reaction ID" value="UER00043"/>
</dbReference>
<gene>
    <name evidence="8 10" type="primary">trpC</name>
    <name evidence="10" type="ORF">D3879_02845</name>
</gene>
<dbReference type="InterPro" id="IPR013785">
    <property type="entry name" value="Aldolase_TIM"/>
</dbReference>
<proteinExistence type="inferred from homology"/>
<dbReference type="GO" id="GO:0004640">
    <property type="term" value="F:phosphoribosylanthranilate isomerase activity"/>
    <property type="evidence" value="ECO:0007669"/>
    <property type="project" value="TreeGrafter"/>
</dbReference>
<dbReference type="NCBIfam" id="NF001373">
    <property type="entry name" value="PRK00278.1-6"/>
    <property type="match status" value="1"/>
</dbReference>
<dbReference type="Proteomes" id="UP000284021">
    <property type="component" value="Unassembled WGS sequence"/>
</dbReference>
<feature type="domain" description="Indole-3-glycerol phosphate synthase" evidence="9">
    <location>
        <begin position="7"/>
        <end position="263"/>
    </location>
</feature>
<evidence type="ECO:0000256" key="5">
    <source>
        <dbReference type="ARBA" id="ARBA00022822"/>
    </source>
</evidence>
<dbReference type="HAMAP" id="MF_00134_B">
    <property type="entry name" value="IGPS_B"/>
    <property type="match status" value="1"/>
</dbReference>
<dbReference type="PANTHER" id="PTHR22854">
    <property type="entry name" value="TRYPTOPHAN BIOSYNTHESIS PROTEIN"/>
    <property type="match status" value="1"/>
</dbReference>
<dbReference type="NCBIfam" id="NF001377">
    <property type="entry name" value="PRK00278.2-4"/>
    <property type="match status" value="1"/>
</dbReference>
<dbReference type="EC" id="4.1.1.48" evidence="8"/>
<keyword evidence="4 8" id="KW-0210">Decarboxylase</keyword>
<keyword evidence="6 8" id="KW-0057">Aromatic amino acid biosynthesis</keyword>
<dbReference type="NCBIfam" id="NF001370">
    <property type="entry name" value="PRK00278.1-2"/>
    <property type="match status" value="1"/>
</dbReference>